<dbReference type="AlphaFoldDB" id="A0AAD6IU68"/>
<gene>
    <name evidence="1" type="ORF">Dda_6691</name>
</gene>
<sequence length="105" mass="11836">MSDSVRLIIRNDSSSYMQFLKKEAFKGEFQHYSGSQDSLSPGDMARIIYKLDDNGEAKADLYYNTRAGMSLLQVTRENGHLEGKVQGGSGRCNNSDDNELQFFLQ</sequence>
<evidence type="ECO:0000313" key="2">
    <source>
        <dbReference type="Proteomes" id="UP001221413"/>
    </source>
</evidence>
<comment type="caution">
    <text evidence="1">The sequence shown here is derived from an EMBL/GenBank/DDBJ whole genome shotgun (WGS) entry which is preliminary data.</text>
</comment>
<dbReference type="Proteomes" id="UP001221413">
    <property type="component" value="Unassembled WGS sequence"/>
</dbReference>
<name>A0AAD6IU68_DREDA</name>
<protein>
    <submittedName>
        <fullName evidence="1">Uncharacterized protein</fullName>
    </submittedName>
</protein>
<accession>A0AAD6IU68</accession>
<reference evidence="1" key="1">
    <citation type="submission" date="2023-01" db="EMBL/GenBank/DDBJ databases">
        <title>The chitinases involved in constricting ring structure development in the nematode-trapping fungus Drechslerella dactyloides.</title>
        <authorList>
            <person name="Wang R."/>
            <person name="Zhang L."/>
            <person name="Tang P."/>
            <person name="Li S."/>
            <person name="Liang L."/>
        </authorList>
    </citation>
    <scope>NUCLEOTIDE SEQUENCE</scope>
    <source>
        <strain evidence="1">YMF1.00031</strain>
    </source>
</reference>
<keyword evidence="2" id="KW-1185">Reference proteome</keyword>
<proteinExistence type="predicted"/>
<organism evidence="1 2">
    <name type="scientific">Drechslerella dactyloides</name>
    <name type="common">Nematode-trapping fungus</name>
    <name type="synonym">Arthrobotrys dactyloides</name>
    <dbReference type="NCBI Taxonomy" id="74499"/>
    <lineage>
        <taxon>Eukaryota</taxon>
        <taxon>Fungi</taxon>
        <taxon>Dikarya</taxon>
        <taxon>Ascomycota</taxon>
        <taxon>Pezizomycotina</taxon>
        <taxon>Orbiliomycetes</taxon>
        <taxon>Orbiliales</taxon>
        <taxon>Orbiliaceae</taxon>
        <taxon>Drechslerella</taxon>
    </lineage>
</organism>
<evidence type="ECO:0000313" key="1">
    <source>
        <dbReference type="EMBL" id="KAJ6258643.1"/>
    </source>
</evidence>
<dbReference type="EMBL" id="JAQGDS010000008">
    <property type="protein sequence ID" value="KAJ6258643.1"/>
    <property type="molecule type" value="Genomic_DNA"/>
</dbReference>